<evidence type="ECO:0000313" key="1">
    <source>
        <dbReference type="EMBL" id="SDZ27158.1"/>
    </source>
</evidence>
<sequence>MFNIKLEPQEQPCGARFNNQVVMTKGFNELFEPFSSLIALTTLQKIIKERVNSKEEADYLQVAMCQDNKFWVIDDGSYVTFLLPSEY</sequence>
<evidence type="ECO:0000313" key="2">
    <source>
        <dbReference type="Proteomes" id="UP000198625"/>
    </source>
</evidence>
<dbReference type="AlphaFoldDB" id="A0A1H3RPJ1"/>
<reference evidence="1 2" key="1">
    <citation type="submission" date="2016-10" db="EMBL/GenBank/DDBJ databases">
        <authorList>
            <person name="de Groot N.N."/>
        </authorList>
    </citation>
    <scope>NUCLEOTIDE SEQUENCE [LARGE SCALE GENOMIC DNA]</scope>
    <source>
        <strain evidence="1 2">DSM 21650</strain>
    </source>
</reference>
<dbReference type="EMBL" id="FNQE01000029">
    <property type="protein sequence ID" value="SDZ27158.1"/>
    <property type="molecule type" value="Genomic_DNA"/>
</dbReference>
<keyword evidence="2" id="KW-1185">Reference proteome</keyword>
<organism evidence="1 2">
    <name type="scientific">Proteiniborus ethanoligenes</name>
    <dbReference type="NCBI Taxonomy" id="415015"/>
    <lineage>
        <taxon>Bacteria</taxon>
        <taxon>Bacillati</taxon>
        <taxon>Bacillota</taxon>
        <taxon>Clostridia</taxon>
        <taxon>Eubacteriales</taxon>
        <taxon>Proteiniborus</taxon>
    </lineage>
</organism>
<protein>
    <submittedName>
        <fullName evidence="1">Uncharacterized protein</fullName>
    </submittedName>
</protein>
<dbReference type="Proteomes" id="UP000198625">
    <property type="component" value="Unassembled WGS sequence"/>
</dbReference>
<proteinExistence type="predicted"/>
<accession>A0A1H3RPJ1</accession>
<name>A0A1H3RPJ1_9FIRM</name>
<gene>
    <name evidence="1" type="ORF">SAMN05660462_02473</name>
</gene>
<dbReference type="STRING" id="415015.SAMN05660462_02473"/>